<dbReference type="FunFam" id="1.10.8.60:FF:000003">
    <property type="entry name" value="Chromosomal replication initiator protein DnaA"/>
    <property type="match status" value="1"/>
</dbReference>
<comment type="caution">
    <text evidence="8">Lacks conserved residue(s) required for the propagation of feature annotation.</text>
</comment>
<dbReference type="InterPro" id="IPR013159">
    <property type="entry name" value="DnaA_C"/>
</dbReference>
<gene>
    <name evidence="8" type="primary">dnaA</name>
    <name evidence="15" type="ORF">DW674_06030</name>
</gene>
<dbReference type="InterPro" id="IPR024633">
    <property type="entry name" value="DnaA_N_dom"/>
</dbReference>
<keyword evidence="2 8" id="KW-0963">Cytoplasm</keyword>
<dbReference type="PRINTS" id="PR00051">
    <property type="entry name" value="DNAA"/>
</dbReference>
<dbReference type="InterPro" id="IPR018312">
    <property type="entry name" value="Chromosome_initiator_DnaA_CS"/>
</dbReference>
<dbReference type="InterPro" id="IPR038454">
    <property type="entry name" value="DnaA_N_sf"/>
</dbReference>
<dbReference type="GO" id="GO:0006275">
    <property type="term" value="P:regulation of DNA replication"/>
    <property type="evidence" value="ECO:0007669"/>
    <property type="project" value="UniProtKB-UniRule"/>
</dbReference>
<proteinExistence type="inferred from homology"/>
<keyword evidence="7 8" id="KW-0238">DNA-binding</keyword>
<evidence type="ECO:0000256" key="7">
    <source>
        <dbReference type="ARBA" id="ARBA00023125"/>
    </source>
</evidence>
<name>A0A414NWY7_9FIRM</name>
<dbReference type="InterPro" id="IPR013317">
    <property type="entry name" value="DnaA_dom"/>
</dbReference>
<evidence type="ECO:0000256" key="5">
    <source>
        <dbReference type="ARBA" id="ARBA00022840"/>
    </source>
</evidence>
<comment type="domain">
    <text evidence="8">Domain I is involved in oligomerization and binding regulators, domain II is flexibile and of varying length in different bacteria, domain III forms the AAA+ region, while domain IV binds dsDNA.</text>
</comment>
<evidence type="ECO:0000313" key="16">
    <source>
        <dbReference type="Proteomes" id="UP000283442"/>
    </source>
</evidence>
<dbReference type="PANTHER" id="PTHR30050:SF2">
    <property type="entry name" value="CHROMOSOMAL REPLICATION INITIATOR PROTEIN DNAA"/>
    <property type="match status" value="1"/>
</dbReference>
<dbReference type="GO" id="GO:0005524">
    <property type="term" value="F:ATP binding"/>
    <property type="evidence" value="ECO:0007669"/>
    <property type="project" value="UniProtKB-UniRule"/>
</dbReference>
<dbReference type="Gene3D" id="3.40.50.300">
    <property type="entry name" value="P-loop containing nucleotide triphosphate hydrolases"/>
    <property type="match status" value="1"/>
</dbReference>
<feature type="binding site" evidence="8">
    <location>
        <position position="199"/>
    </location>
    <ligand>
        <name>ATP</name>
        <dbReference type="ChEBI" id="CHEBI:30616"/>
    </ligand>
</feature>
<dbReference type="CDD" id="cd00009">
    <property type="entry name" value="AAA"/>
    <property type="match status" value="1"/>
</dbReference>
<dbReference type="AlphaFoldDB" id="A0A414NWY7"/>
<dbReference type="Gene3D" id="1.10.8.60">
    <property type="match status" value="1"/>
</dbReference>
<dbReference type="InterPro" id="IPR003593">
    <property type="entry name" value="AAA+_ATPase"/>
</dbReference>
<keyword evidence="6 8" id="KW-0446">Lipid-binding</keyword>
<dbReference type="Pfam" id="PF11638">
    <property type="entry name" value="DnaA_N"/>
    <property type="match status" value="1"/>
</dbReference>
<feature type="binding site" evidence="8">
    <location>
        <position position="200"/>
    </location>
    <ligand>
        <name>ATP</name>
        <dbReference type="ChEBI" id="CHEBI:30616"/>
    </ligand>
</feature>
<keyword evidence="4 8" id="KW-0547">Nucleotide-binding</keyword>
<dbReference type="InterPro" id="IPR020591">
    <property type="entry name" value="Chromosome_initiator_DnaA-like"/>
</dbReference>
<dbReference type="Gene3D" id="1.10.1750.10">
    <property type="match status" value="1"/>
</dbReference>
<feature type="compositionally biased region" description="Basic and acidic residues" evidence="12">
    <location>
        <begin position="92"/>
        <end position="123"/>
    </location>
</feature>
<evidence type="ECO:0000256" key="2">
    <source>
        <dbReference type="ARBA" id="ARBA00022490"/>
    </source>
</evidence>
<dbReference type="Proteomes" id="UP000283442">
    <property type="component" value="Unassembled WGS sequence"/>
</dbReference>
<evidence type="ECO:0000256" key="10">
    <source>
        <dbReference type="RuleBase" id="RU000577"/>
    </source>
</evidence>
<evidence type="ECO:0000256" key="8">
    <source>
        <dbReference type="HAMAP-Rule" id="MF_00377"/>
    </source>
</evidence>
<dbReference type="GO" id="GO:0006270">
    <property type="term" value="P:DNA replication initiation"/>
    <property type="evidence" value="ECO:0007669"/>
    <property type="project" value="UniProtKB-UniRule"/>
</dbReference>
<reference evidence="15 16" key="1">
    <citation type="submission" date="2018-08" db="EMBL/GenBank/DDBJ databases">
        <title>A genome reference for cultivated species of the human gut microbiota.</title>
        <authorList>
            <person name="Zou Y."/>
            <person name="Xue W."/>
            <person name="Luo G."/>
        </authorList>
    </citation>
    <scope>NUCLEOTIDE SEQUENCE [LARGE SCALE GENOMIC DNA]</scope>
    <source>
        <strain evidence="15 16">AM25-21AC</strain>
    </source>
</reference>
<comment type="similarity">
    <text evidence="1 8 11">Belongs to the DnaA family.</text>
</comment>
<dbReference type="PANTHER" id="PTHR30050">
    <property type="entry name" value="CHROMOSOMAL REPLICATION INITIATOR PROTEIN DNAA"/>
    <property type="match status" value="1"/>
</dbReference>
<dbReference type="SUPFAM" id="SSF52540">
    <property type="entry name" value="P-loop containing nucleoside triphosphate hydrolases"/>
    <property type="match status" value="1"/>
</dbReference>
<dbReference type="SMART" id="SM00760">
    <property type="entry name" value="Bac_DnaA_C"/>
    <property type="match status" value="1"/>
</dbReference>
<feature type="region of interest" description="Disordered" evidence="12">
    <location>
        <begin position="84"/>
        <end position="142"/>
    </location>
</feature>
<evidence type="ECO:0000259" key="14">
    <source>
        <dbReference type="SMART" id="SM00760"/>
    </source>
</evidence>
<evidence type="ECO:0000256" key="9">
    <source>
        <dbReference type="NCBIfam" id="TIGR00362"/>
    </source>
</evidence>
<evidence type="ECO:0000259" key="13">
    <source>
        <dbReference type="SMART" id="SM00382"/>
    </source>
</evidence>
<evidence type="ECO:0000256" key="4">
    <source>
        <dbReference type="ARBA" id="ARBA00022741"/>
    </source>
</evidence>
<dbReference type="CDD" id="cd06571">
    <property type="entry name" value="Bac_DnaA_C"/>
    <property type="match status" value="1"/>
</dbReference>
<dbReference type="InterPro" id="IPR010921">
    <property type="entry name" value="Trp_repressor/repl_initiator"/>
</dbReference>
<dbReference type="GO" id="GO:0005737">
    <property type="term" value="C:cytoplasm"/>
    <property type="evidence" value="ECO:0007669"/>
    <property type="project" value="UniProtKB-SubCell"/>
</dbReference>
<comment type="caution">
    <text evidence="15">The sequence shown here is derived from an EMBL/GenBank/DDBJ whole genome shotgun (WGS) entry which is preliminary data.</text>
</comment>
<dbReference type="PROSITE" id="PS01008">
    <property type="entry name" value="DNAA"/>
    <property type="match status" value="1"/>
</dbReference>
<sequence length="490" mass="55211">MEQTQLQAVWEHILTKMKETLAESAFKWFKSVKPISLTATGLVLSAQNDLVKDWITSHYLTIIEDAVGAVLGSKRKVDFLVLPSVQPEPEPEPTKPENDADSAKDTKEAKEAAGHSSRKKEDPNQGTLFQEQPPAPVDNGDMHIVAPGDRSSLNPKYTFETFVTGSSNRFAHAAAMAVAESPGKVYNPFFMYGGVGLGKTHLMHAIGNRVLQNHPEMRVLYVSSEQFTNEIIRAIQEGKAELFRQKYRTIDVLMVDDIQFLSGKQSTQEEFFNTFNALHVADKQIILSSDRPPREVQKLEDRLRSRFEGGLITDIQAPDLETRIAILKNKALLDHVDVPNDVLMFIANRIDSNIRELEGALTRVVAYASLINKPVTTDVVAEALKDVFPNNHKKEVTLEVIQEIVAAYFKIRIEDLHSKKRTRSIAFPRQIAMYLCRELTDTSLPQIGNFFGGRDHTTVLHAYDKIAKEREENAKLHKIIKDLIESIQKM</sequence>
<organism evidence="15 16">
    <name type="scientific">Mitsuokella multacida</name>
    <dbReference type="NCBI Taxonomy" id="52226"/>
    <lineage>
        <taxon>Bacteria</taxon>
        <taxon>Bacillati</taxon>
        <taxon>Bacillota</taxon>
        <taxon>Negativicutes</taxon>
        <taxon>Selenomonadales</taxon>
        <taxon>Selenomonadaceae</taxon>
        <taxon>Mitsuokella</taxon>
    </lineage>
</organism>
<dbReference type="Gene3D" id="3.30.300.180">
    <property type="match status" value="1"/>
</dbReference>
<dbReference type="OrthoDB" id="9807019at2"/>
<dbReference type="RefSeq" id="WP_118175968.1">
    <property type="nucleotide sequence ID" value="NZ_JAQEAO010000002.1"/>
</dbReference>
<feature type="region of interest" description="Domain I, interacts with DnaA modulators" evidence="8">
    <location>
        <begin position="1"/>
        <end position="101"/>
    </location>
</feature>
<accession>A0A414NWY7</accession>
<dbReference type="SMART" id="SM00382">
    <property type="entry name" value="AAA"/>
    <property type="match status" value="1"/>
</dbReference>
<dbReference type="GO" id="GO:0003688">
    <property type="term" value="F:DNA replication origin binding"/>
    <property type="evidence" value="ECO:0007669"/>
    <property type="project" value="UniProtKB-UniRule"/>
</dbReference>
<evidence type="ECO:0000256" key="12">
    <source>
        <dbReference type="SAM" id="MobiDB-lite"/>
    </source>
</evidence>
<feature type="binding site" evidence="8">
    <location>
        <position position="198"/>
    </location>
    <ligand>
        <name>ATP</name>
        <dbReference type="ChEBI" id="CHEBI:30616"/>
    </ligand>
</feature>
<feature type="binding site" evidence="8">
    <location>
        <position position="196"/>
    </location>
    <ligand>
        <name>ATP</name>
        <dbReference type="ChEBI" id="CHEBI:30616"/>
    </ligand>
</feature>
<evidence type="ECO:0000256" key="3">
    <source>
        <dbReference type="ARBA" id="ARBA00022705"/>
    </source>
</evidence>
<comment type="subcellular location">
    <subcellularLocation>
        <location evidence="8">Cytoplasm</location>
    </subcellularLocation>
</comment>
<dbReference type="SUPFAM" id="SSF48295">
    <property type="entry name" value="TrpR-like"/>
    <property type="match status" value="1"/>
</dbReference>
<dbReference type="NCBIfam" id="NF010686">
    <property type="entry name" value="PRK14086.1"/>
    <property type="match status" value="1"/>
</dbReference>
<comment type="function">
    <text evidence="8 10">Plays an essential role in the initiation and regulation of chromosomal replication. ATP-DnaA binds to the origin of replication (oriC) to initiate formation of the DNA replication initiation complex once per cell cycle. Binds the DnaA box (a 9 base pair repeat at the origin) and separates the double-stranded (ds)DNA. Forms a right-handed helical filament on oriC DNA; dsDNA binds to the exterior of the filament while single-stranded (ss)DNA is stabiized in the filament's interior. The ATP-DnaA-oriC complex binds and stabilizes one strand of the AT-rich DNA unwinding element (DUE), permitting loading of DNA polymerase. After initiation quickly degrades to an ADP-DnaA complex that is not apt for DNA replication. Binds acidic phospholipids.</text>
</comment>
<keyword evidence="3 8" id="KW-0235">DNA replication</keyword>
<dbReference type="EMBL" id="QRHE01000005">
    <property type="protein sequence ID" value="RHF51780.1"/>
    <property type="molecule type" value="Genomic_DNA"/>
</dbReference>
<dbReference type="HAMAP" id="MF_00377">
    <property type="entry name" value="DnaA_bact"/>
    <property type="match status" value="1"/>
</dbReference>
<evidence type="ECO:0000256" key="1">
    <source>
        <dbReference type="ARBA" id="ARBA00006583"/>
    </source>
</evidence>
<protein>
    <recommendedName>
        <fullName evidence="8 9">Chromosomal replication initiator protein DnaA</fullName>
    </recommendedName>
</protein>
<feature type="region of interest" description="Domain III, AAA+ region" evidence="8">
    <location>
        <begin position="152"/>
        <end position="368"/>
    </location>
</feature>
<dbReference type="InterPro" id="IPR027417">
    <property type="entry name" value="P-loop_NTPase"/>
</dbReference>
<dbReference type="NCBIfam" id="TIGR00362">
    <property type="entry name" value="DnaA"/>
    <property type="match status" value="1"/>
</dbReference>
<dbReference type="Pfam" id="PF00308">
    <property type="entry name" value="Bac_DnaA"/>
    <property type="match status" value="1"/>
</dbReference>
<dbReference type="InterPro" id="IPR001957">
    <property type="entry name" value="Chromosome_initiator_DnaA"/>
</dbReference>
<dbReference type="Pfam" id="PF08299">
    <property type="entry name" value="Bac_DnaA_C"/>
    <property type="match status" value="1"/>
</dbReference>
<feature type="domain" description="Chromosomal replication initiator DnaA C-terminal" evidence="14">
    <location>
        <begin position="397"/>
        <end position="466"/>
    </location>
</feature>
<comment type="subunit">
    <text evidence="8">Oligomerizes as a right-handed, spiral filament on DNA at oriC.</text>
</comment>
<feature type="region of interest" description="Domain IV, binds dsDNA" evidence="8">
    <location>
        <begin position="369"/>
        <end position="490"/>
    </location>
</feature>
<evidence type="ECO:0000313" key="15">
    <source>
        <dbReference type="EMBL" id="RHF51780.1"/>
    </source>
</evidence>
<dbReference type="GO" id="GO:0005886">
    <property type="term" value="C:plasma membrane"/>
    <property type="evidence" value="ECO:0007669"/>
    <property type="project" value="TreeGrafter"/>
</dbReference>
<dbReference type="FunFam" id="3.40.50.300:FF:000150">
    <property type="entry name" value="Chromosomal replication initiator protein DnaA"/>
    <property type="match status" value="1"/>
</dbReference>
<keyword evidence="5 8" id="KW-0067">ATP-binding</keyword>
<dbReference type="GO" id="GO:0008289">
    <property type="term" value="F:lipid binding"/>
    <property type="evidence" value="ECO:0007669"/>
    <property type="project" value="UniProtKB-KW"/>
</dbReference>
<evidence type="ECO:0000256" key="6">
    <source>
        <dbReference type="ARBA" id="ARBA00023121"/>
    </source>
</evidence>
<feature type="domain" description="AAA+ ATPase" evidence="13">
    <location>
        <begin position="185"/>
        <end position="313"/>
    </location>
</feature>
<evidence type="ECO:0000256" key="11">
    <source>
        <dbReference type="RuleBase" id="RU004227"/>
    </source>
</evidence>